<feature type="compositionally biased region" description="Low complexity" evidence="1">
    <location>
        <begin position="451"/>
        <end position="472"/>
    </location>
</feature>
<keyword evidence="3" id="KW-1185">Reference proteome</keyword>
<evidence type="ECO:0000256" key="1">
    <source>
        <dbReference type="SAM" id="MobiDB-lite"/>
    </source>
</evidence>
<dbReference type="GO" id="GO:0005524">
    <property type="term" value="F:ATP binding"/>
    <property type="evidence" value="ECO:0007669"/>
    <property type="project" value="UniProtKB-KW"/>
</dbReference>
<evidence type="ECO:0000313" key="3">
    <source>
        <dbReference type="Proteomes" id="UP001163878"/>
    </source>
</evidence>
<dbReference type="NCBIfam" id="NF047352">
    <property type="entry name" value="P_loop_sacsin"/>
    <property type="match status" value="1"/>
</dbReference>
<keyword evidence="2" id="KW-0547">Nucleotide-binding</keyword>
<keyword evidence="2" id="KW-0067">ATP-binding</keyword>
<dbReference type="Proteomes" id="UP001163878">
    <property type="component" value="Chromosome"/>
</dbReference>
<organism evidence="2 3">
    <name type="scientific">Streptomyces peucetius</name>
    <dbReference type="NCBI Taxonomy" id="1950"/>
    <lineage>
        <taxon>Bacteria</taxon>
        <taxon>Bacillati</taxon>
        <taxon>Actinomycetota</taxon>
        <taxon>Actinomycetes</taxon>
        <taxon>Kitasatosporales</taxon>
        <taxon>Streptomycetaceae</taxon>
        <taxon>Streptomyces</taxon>
    </lineage>
</organism>
<dbReference type="EMBL" id="CP107567">
    <property type="protein sequence ID" value="UYQ60905.1"/>
    <property type="molecule type" value="Genomic_DNA"/>
</dbReference>
<evidence type="ECO:0000313" key="2">
    <source>
        <dbReference type="EMBL" id="UYQ60905.1"/>
    </source>
</evidence>
<protein>
    <submittedName>
        <fullName evidence="2">ATP-binding protein</fullName>
    </submittedName>
</protein>
<reference evidence="2" key="1">
    <citation type="submission" date="2022-10" db="EMBL/GenBank/DDBJ databases">
        <title>Cytochrome P450 Catalyzes Benzene Ring Formation in the Biosynthesis of Trialkyl-Substituted Aromatic Polyketides.</title>
        <authorList>
            <person name="Zhao E."/>
            <person name="Ge H."/>
        </authorList>
    </citation>
    <scope>NUCLEOTIDE SEQUENCE</scope>
    <source>
        <strain evidence="2">NA0869</strain>
    </source>
</reference>
<name>A0ABY6I1Q5_STRPE</name>
<accession>A0ABY6I1Q5</accession>
<sequence>MSTPEEAARAVRLLDQGLRSGRGVYRKMAEGALHGAKTLSTDRLQVLAEFVQNSDDAGAGQLRILLRSDDILVAHDGAGLRLADVLPLGMPWLSGKTADAKATGRFGIGLSTLRALTTVWEVHCHPFHVRFSGTNLEPVAPPELPEGISGPGWTVFRIPLALGTLTAAQLLEWFEDWNDASLLFLRHLRGLEVTAGEHSTVLTLSWEHVTQRRLLIDGVEHQVSVRHARATDGALWRVYTAQVAPHPDWERSHKALGPSVPVGVALPLERGANGSVHAGLPVAPLDVAARVHTQFDPVASREGFAGSRLNTQLVPVIADLWAASVRDVLERVDPTAWHLIPLPSPTGSAPANLLQDRIRTEMLTRARHSLAAELALPVTEGGPDARSPISRSRRLRCRGSWTTPTSPDWVKPRTPCLPLPATPAAAGGRSSRTGVRREPWTCLRRCRSWTRSGCSPTTSGRTSRGSYGSLRSPSKLATNM</sequence>
<dbReference type="InterPro" id="IPR036890">
    <property type="entry name" value="HATPase_C_sf"/>
</dbReference>
<gene>
    <name evidence="2" type="ORF">OGH68_05080</name>
</gene>
<proteinExistence type="predicted"/>
<dbReference type="SUPFAM" id="SSF55874">
    <property type="entry name" value="ATPase domain of HSP90 chaperone/DNA topoisomerase II/histidine kinase"/>
    <property type="match status" value="1"/>
</dbReference>
<feature type="region of interest" description="Disordered" evidence="1">
    <location>
        <begin position="451"/>
        <end position="480"/>
    </location>
</feature>
<dbReference type="RefSeq" id="WP_264242111.1">
    <property type="nucleotide sequence ID" value="NZ_CP107567.1"/>
</dbReference>
<dbReference type="Pfam" id="PF13589">
    <property type="entry name" value="HATPase_c_3"/>
    <property type="match status" value="1"/>
</dbReference>